<feature type="compositionally biased region" description="Low complexity" evidence="1">
    <location>
        <begin position="550"/>
        <end position="571"/>
    </location>
</feature>
<feature type="signal peptide" evidence="2">
    <location>
        <begin position="1"/>
        <end position="29"/>
    </location>
</feature>
<feature type="region of interest" description="Disordered" evidence="1">
    <location>
        <begin position="923"/>
        <end position="1007"/>
    </location>
</feature>
<dbReference type="Gene3D" id="2.170.16.10">
    <property type="entry name" value="Hedgehog/Intein (Hint) domain"/>
    <property type="match status" value="1"/>
</dbReference>
<dbReference type="InterPro" id="IPR029112">
    <property type="entry name" value="Ntox27"/>
</dbReference>
<name>A0ABV8GQY2_9ACTN</name>
<sequence length="1495" mass="155737">MRTNASSSRRTRRPLLGRLRATTAAFASAVVVASGAQLAPVPGFGPTAAYADDPPYDLARAADIRAAQCLLTVVQRKGSQDLKAVARAGLSGTDDVLLRNAAPDYWSDPPTPLSIAYDKDRDRALAKVDELNGRPDVWEQSLDVPPPKGYTETGFRWIEQKDDPFFKVGLTTWSSNQFWTDESDFYADQTPVAAKESVDAVNAIAAERYPEDGDDFEGWRAWRDMAFLHPMYADDARAFLARGGFPTSAPDPDSMEFRVDVENLKARYASCTSHNPPDPKGVLTAELATASIEWQQEVDGQRAQRDTILSEEAQASADLQVASQALGEALGQSIIAVRLADWQAYWLKQPSDTPNYPSASDFTKVKNDIVKAQAMALGRVFVAARAAQSAQRHADTAVAAQQAAYTIADGAGLPRGRGLLYGQQAVQVTRASAAAALAVAKATETASNATRASAADSKTLMALAETQAHASRAEFRRIAAQEAAAQAKAAADGAARQADLAAENAAKAKDAQARAEAAEATAKAAADDARAKREIAESERDNAKRQKDIAAQQRANAAAAEQRAQSERQVAAGALSDAQAAGTTAANKKNVALEAERKAVAARDEALEAESQRDAAVAKSAAADAQLAAVEGTDAAGDARTAATQARSAADRATTAATNARAAADEATAAASAAREAATRAEGSAARARSASDAAQRDVAITNAAVKQAHAAAADAIAASWAASINVKEAKAYADTAKAKAVQAKVDAVIARKEADAARVSAVKTAGFAYATAQAALAARDSAAQVIKPANDAIELGSPYKESDASAGLAVLTAQASKTLAAQQAAVAQAKAAQADKAAKEAQGLADKADADAKAAAVAAAEAAKSAAKAVAALARARASAAEAAAAAKAAVQAEANTVEYDRRATEDAARADSAATAAEGYAADARNSADEAELDAASARDAAGAAERDAATARDVATQAEKDATTAENAAARAREAAEEAQQAARRTEEAADRAREAERASQAGPTGLAGVIATVNSPWFEINPKSNCVGTGSGDDIGCDIDLEYHMWGEQDYYLLSCPQAGHGIADCTVSLQLDYLGSGPFEVRYTKRTHINGWELTQAVIEGLARALVHDYVGCWKKVSGTGGSASNCAWAVGGIVIPPVIKAGYVYAAGVRGALRGGASVGSALFRLRYSGLSGAAISGLEQSAGRTLAAGQCFPAGTMVDTENGPRRIEDIKAGDRVWAADPETGARTLRGVTRLFHRTVDSLVRITTAGGTLSATEGHRFWVQGKGWTRAEDLRPGDALQDPSGAARPVQAVSASDGPVEVYNFEVETDHTYYVYIGGTPVLVHNDCIDDLVRSGDRLVLGIGQHSDALARQLGGSAFTLNKKGLGLPTPNGDGRPIWMSAVTRGMGDDGVRLSVSLDGVYVDDAMKTLAKTPDEAVTSLLARADRVPAGDWRTVADPANNLGTAWEMSELRRAHRLGKRDWNAVDFYMTQGGEVVRVRPKIPAPPAG</sequence>
<evidence type="ECO:0000313" key="5">
    <source>
        <dbReference type="Proteomes" id="UP001595851"/>
    </source>
</evidence>
<dbReference type="EMBL" id="JBHSBI010000043">
    <property type="protein sequence ID" value="MFC4015364.1"/>
    <property type="molecule type" value="Genomic_DNA"/>
</dbReference>
<dbReference type="InterPro" id="IPR036844">
    <property type="entry name" value="Hint_dom_sf"/>
</dbReference>
<reference evidence="5" key="1">
    <citation type="journal article" date="2019" name="Int. J. Syst. Evol. Microbiol.">
        <title>The Global Catalogue of Microorganisms (GCM) 10K type strain sequencing project: providing services to taxonomists for standard genome sequencing and annotation.</title>
        <authorList>
            <consortium name="The Broad Institute Genomics Platform"/>
            <consortium name="The Broad Institute Genome Sequencing Center for Infectious Disease"/>
            <person name="Wu L."/>
            <person name="Ma J."/>
        </authorList>
    </citation>
    <scope>NUCLEOTIDE SEQUENCE [LARGE SCALE GENOMIC DNA]</scope>
    <source>
        <strain evidence="5">TBRC 1276</strain>
    </source>
</reference>
<feature type="domain" description="Hint" evidence="3">
    <location>
        <begin position="1196"/>
        <end position="1290"/>
    </location>
</feature>
<evidence type="ECO:0000256" key="2">
    <source>
        <dbReference type="SAM" id="SignalP"/>
    </source>
</evidence>
<evidence type="ECO:0000256" key="1">
    <source>
        <dbReference type="SAM" id="MobiDB-lite"/>
    </source>
</evidence>
<dbReference type="Pfam" id="PF15531">
    <property type="entry name" value="Ntox27"/>
    <property type="match status" value="1"/>
</dbReference>
<dbReference type="InterPro" id="IPR003587">
    <property type="entry name" value="Hint_dom_N"/>
</dbReference>
<feature type="region of interest" description="Disordered" evidence="1">
    <location>
        <begin position="518"/>
        <end position="571"/>
    </location>
</feature>
<protein>
    <submittedName>
        <fullName evidence="4">Polymorphic toxin type 27 domain-containing protein</fullName>
    </submittedName>
</protein>
<evidence type="ECO:0000259" key="3">
    <source>
        <dbReference type="SMART" id="SM00306"/>
    </source>
</evidence>
<dbReference type="SMART" id="SM00306">
    <property type="entry name" value="HintN"/>
    <property type="match status" value="1"/>
</dbReference>
<proteinExistence type="predicted"/>
<feature type="compositionally biased region" description="Basic and acidic residues" evidence="1">
    <location>
        <begin position="987"/>
        <end position="1001"/>
    </location>
</feature>
<feature type="compositionally biased region" description="Basic and acidic residues" evidence="1">
    <location>
        <begin position="525"/>
        <end position="548"/>
    </location>
</feature>
<dbReference type="CDD" id="cd00081">
    <property type="entry name" value="Hint"/>
    <property type="match status" value="1"/>
</dbReference>
<keyword evidence="5" id="KW-1185">Reference proteome</keyword>
<dbReference type="PROSITE" id="PS50817">
    <property type="entry name" value="INTEIN_N_TER"/>
    <property type="match status" value="1"/>
</dbReference>
<accession>A0ABV8GQY2</accession>
<organism evidence="4 5">
    <name type="scientific">Nonomuraea purpurea</name>
    <dbReference type="NCBI Taxonomy" id="1849276"/>
    <lineage>
        <taxon>Bacteria</taxon>
        <taxon>Bacillati</taxon>
        <taxon>Actinomycetota</taxon>
        <taxon>Actinomycetes</taxon>
        <taxon>Streptosporangiales</taxon>
        <taxon>Streptosporangiaceae</taxon>
        <taxon>Nonomuraea</taxon>
    </lineage>
</organism>
<feature type="chain" id="PRO_5047303273" evidence="2">
    <location>
        <begin position="30"/>
        <end position="1495"/>
    </location>
</feature>
<dbReference type="InterPro" id="IPR006141">
    <property type="entry name" value="Intein_N"/>
</dbReference>
<evidence type="ECO:0000313" key="4">
    <source>
        <dbReference type="EMBL" id="MFC4015364.1"/>
    </source>
</evidence>
<dbReference type="Proteomes" id="UP001595851">
    <property type="component" value="Unassembled WGS sequence"/>
</dbReference>
<gene>
    <name evidence="4" type="ORF">ACFOY2_49695</name>
</gene>
<feature type="compositionally biased region" description="Low complexity" evidence="1">
    <location>
        <begin position="936"/>
        <end position="946"/>
    </location>
</feature>
<comment type="caution">
    <text evidence="4">The sequence shown here is derived from an EMBL/GenBank/DDBJ whole genome shotgun (WGS) entry which is preliminary data.</text>
</comment>
<dbReference type="SUPFAM" id="SSF51294">
    <property type="entry name" value="Hedgehog/intein (Hint) domain"/>
    <property type="match status" value="1"/>
</dbReference>
<dbReference type="Pfam" id="PF07591">
    <property type="entry name" value="PT-HINT"/>
    <property type="match status" value="1"/>
</dbReference>
<dbReference type="RefSeq" id="WP_379535181.1">
    <property type="nucleotide sequence ID" value="NZ_JBHSBI010000043.1"/>
</dbReference>
<keyword evidence="2" id="KW-0732">Signal</keyword>